<keyword evidence="2 4" id="KW-0479">Metal-binding</keyword>
<keyword evidence="6" id="KW-1185">Reference proteome</keyword>
<evidence type="ECO:0000256" key="3">
    <source>
        <dbReference type="ARBA" id="ARBA00022851"/>
    </source>
</evidence>
<name>A0A2I0B5V3_9ASPA</name>
<evidence type="ECO:0000313" key="6">
    <source>
        <dbReference type="Proteomes" id="UP000236161"/>
    </source>
</evidence>
<dbReference type="Pfam" id="PF01439">
    <property type="entry name" value="Metallothio_2"/>
    <property type="match status" value="1"/>
</dbReference>
<proteinExistence type="inferred from homology"/>
<evidence type="ECO:0000313" key="5">
    <source>
        <dbReference type="EMBL" id="PKA63151.1"/>
    </source>
</evidence>
<dbReference type="InterPro" id="IPR000347">
    <property type="entry name" value="Metalthion_15p"/>
</dbReference>
<dbReference type="GO" id="GO:0046872">
    <property type="term" value="F:metal ion binding"/>
    <property type="evidence" value="ECO:0007669"/>
    <property type="project" value="UniProtKB-UniRule"/>
</dbReference>
<gene>
    <name evidence="5" type="primary">MT4A</name>
    <name evidence="5" type="ORF">AXF42_Ash007947</name>
</gene>
<reference evidence="5 6" key="1">
    <citation type="journal article" date="2017" name="Nature">
        <title>The Apostasia genome and the evolution of orchids.</title>
        <authorList>
            <person name="Zhang G.Q."/>
            <person name="Liu K.W."/>
            <person name="Li Z."/>
            <person name="Lohaus R."/>
            <person name="Hsiao Y.Y."/>
            <person name="Niu S.C."/>
            <person name="Wang J.Y."/>
            <person name="Lin Y.C."/>
            <person name="Xu Q."/>
            <person name="Chen L.J."/>
            <person name="Yoshida K."/>
            <person name="Fujiwara S."/>
            <person name="Wang Z.W."/>
            <person name="Zhang Y.Q."/>
            <person name="Mitsuda N."/>
            <person name="Wang M."/>
            <person name="Liu G.H."/>
            <person name="Pecoraro L."/>
            <person name="Huang H.X."/>
            <person name="Xiao X.J."/>
            <person name="Lin M."/>
            <person name="Wu X.Y."/>
            <person name="Wu W.L."/>
            <person name="Chen Y.Y."/>
            <person name="Chang S.B."/>
            <person name="Sakamoto S."/>
            <person name="Ohme-Takagi M."/>
            <person name="Yagi M."/>
            <person name="Zeng S.J."/>
            <person name="Shen C.Y."/>
            <person name="Yeh C.M."/>
            <person name="Luo Y.B."/>
            <person name="Tsai W.C."/>
            <person name="Van de Peer Y."/>
            <person name="Liu Z.J."/>
        </authorList>
    </citation>
    <scope>NUCLEOTIDE SEQUENCE [LARGE SCALE GENOMIC DNA]</scope>
    <source>
        <strain evidence="6">cv. Shenzhen</strain>
        <tissue evidence="5">Stem</tissue>
    </source>
</reference>
<protein>
    <recommendedName>
        <fullName evidence="4">Metallothionein-like protein</fullName>
    </recommendedName>
</protein>
<sequence>MSCCGGNCGCGANCQCGSGCKGCNMYPGLAEEKITTTTTMILGVAPTKGGFEGFEMAEGSENGCKCGDNCTCDPCTCK</sequence>
<dbReference type="EMBL" id="KZ451911">
    <property type="protein sequence ID" value="PKA63151.1"/>
    <property type="molecule type" value="Genomic_DNA"/>
</dbReference>
<accession>A0A2I0B5V3</accession>
<evidence type="ECO:0000256" key="4">
    <source>
        <dbReference type="RuleBase" id="RU369052"/>
    </source>
</evidence>
<keyword evidence="3 4" id="KW-0480">Metal-thiolate cluster</keyword>
<dbReference type="AlphaFoldDB" id="A0A2I0B5V3"/>
<comment type="similarity">
    <text evidence="1 4">Belongs to the metallothionein superfamily. Type 15 family.</text>
</comment>
<dbReference type="OrthoDB" id="678987at2759"/>
<dbReference type="PANTHER" id="PTHR33543:SF33">
    <property type="entry name" value="METALLOTHIONEIN-LIKE PROTEIN 2B"/>
    <property type="match status" value="1"/>
</dbReference>
<evidence type="ECO:0000256" key="1">
    <source>
        <dbReference type="ARBA" id="ARBA00005802"/>
    </source>
</evidence>
<organism evidence="5 6">
    <name type="scientific">Apostasia shenzhenica</name>
    <dbReference type="NCBI Taxonomy" id="1088818"/>
    <lineage>
        <taxon>Eukaryota</taxon>
        <taxon>Viridiplantae</taxon>
        <taxon>Streptophyta</taxon>
        <taxon>Embryophyta</taxon>
        <taxon>Tracheophyta</taxon>
        <taxon>Spermatophyta</taxon>
        <taxon>Magnoliopsida</taxon>
        <taxon>Liliopsida</taxon>
        <taxon>Asparagales</taxon>
        <taxon>Orchidaceae</taxon>
        <taxon>Apostasioideae</taxon>
        <taxon>Apostasia</taxon>
    </lineage>
</organism>
<dbReference type="STRING" id="1088818.A0A2I0B5V3"/>
<evidence type="ECO:0000256" key="2">
    <source>
        <dbReference type="ARBA" id="ARBA00022723"/>
    </source>
</evidence>
<dbReference type="Proteomes" id="UP000236161">
    <property type="component" value="Unassembled WGS sequence"/>
</dbReference>
<dbReference type="PANTHER" id="PTHR33543">
    <property type="entry name" value="METALLOTHIONEIN-LIKE PROTEIN 2A"/>
    <property type="match status" value="1"/>
</dbReference>
<comment type="function">
    <text evidence="4">Metallothioneins have a high content of cysteine residues that bind various heavy metals.</text>
</comment>